<sequence length="45" mass="4936">MANNNPAIGIMGIADMFLIGFLFSHGKSPFLRLWERAVALFTVAP</sequence>
<keyword evidence="1" id="KW-1133">Transmembrane helix</keyword>
<evidence type="ECO:0000313" key="2">
    <source>
        <dbReference type="EMBL" id="EEX21960.1"/>
    </source>
</evidence>
<evidence type="ECO:0000256" key="1">
    <source>
        <dbReference type="SAM" id="Phobius"/>
    </source>
</evidence>
<accession>C9L7F5</accession>
<protein>
    <submittedName>
        <fullName evidence="2">Uncharacterized protein</fullName>
    </submittedName>
</protein>
<keyword evidence="1" id="KW-0472">Membrane</keyword>
<dbReference type="Proteomes" id="UP000003755">
    <property type="component" value="Unassembled WGS sequence"/>
</dbReference>
<name>C9L7F5_BLAHA</name>
<keyword evidence="1" id="KW-0812">Transmembrane</keyword>
<dbReference type="HOGENOM" id="CLU_3198532_0_0_9"/>
<dbReference type="AlphaFoldDB" id="C9L7F5"/>
<organism evidence="2 3">
    <name type="scientific">Blautia hansenii DSM 20583</name>
    <dbReference type="NCBI Taxonomy" id="537007"/>
    <lineage>
        <taxon>Bacteria</taxon>
        <taxon>Bacillati</taxon>
        <taxon>Bacillota</taxon>
        <taxon>Clostridia</taxon>
        <taxon>Lachnospirales</taxon>
        <taxon>Lachnospiraceae</taxon>
        <taxon>Blautia</taxon>
    </lineage>
</organism>
<gene>
    <name evidence="2" type="ORF">BLAHAN_05321</name>
</gene>
<keyword evidence="3" id="KW-1185">Reference proteome</keyword>
<comment type="caution">
    <text evidence="2">The sequence shown here is derived from an EMBL/GenBank/DDBJ whole genome shotgun (WGS) entry which is preliminary data.</text>
</comment>
<reference evidence="2" key="1">
    <citation type="submission" date="2009-09" db="EMBL/GenBank/DDBJ databases">
        <authorList>
            <person name="Weinstock G."/>
            <person name="Sodergren E."/>
            <person name="Clifton S."/>
            <person name="Fulton L."/>
            <person name="Fulton B."/>
            <person name="Courtney L."/>
            <person name="Fronick C."/>
            <person name="Harrison M."/>
            <person name="Strong C."/>
            <person name="Farmer C."/>
            <person name="Delahaunty K."/>
            <person name="Markovic C."/>
            <person name="Hall O."/>
            <person name="Minx P."/>
            <person name="Tomlinson C."/>
            <person name="Mitreva M."/>
            <person name="Nelson J."/>
            <person name="Hou S."/>
            <person name="Wollam A."/>
            <person name="Pepin K.H."/>
            <person name="Johnson M."/>
            <person name="Bhonagiri V."/>
            <person name="Nash W.E."/>
            <person name="Warren W."/>
            <person name="Chinwalla A."/>
            <person name="Mardis E.R."/>
            <person name="Wilson R.K."/>
        </authorList>
    </citation>
    <scope>NUCLEOTIDE SEQUENCE [LARGE SCALE GENOMIC DNA]</scope>
    <source>
        <strain evidence="2">DSM 20583</strain>
    </source>
</reference>
<feature type="transmembrane region" description="Helical" evidence="1">
    <location>
        <begin position="6"/>
        <end position="23"/>
    </location>
</feature>
<dbReference type="EMBL" id="ABYU02000014">
    <property type="protein sequence ID" value="EEX21960.1"/>
    <property type="molecule type" value="Genomic_DNA"/>
</dbReference>
<evidence type="ECO:0000313" key="3">
    <source>
        <dbReference type="Proteomes" id="UP000003755"/>
    </source>
</evidence>
<dbReference type="eggNOG" id="ENOG502ZII7">
    <property type="taxonomic scope" value="Bacteria"/>
</dbReference>
<proteinExistence type="predicted"/>